<dbReference type="Proteomes" id="UP000633219">
    <property type="component" value="Unassembled WGS sequence"/>
</dbReference>
<dbReference type="Pfam" id="PF05521">
    <property type="entry name" value="Phage_HCP"/>
    <property type="match status" value="1"/>
</dbReference>
<dbReference type="Gene3D" id="2.40.10.270">
    <property type="entry name" value="Bacteriophage SPP1 head-tail adaptor protein"/>
    <property type="match status" value="1"/>
</dbReference>
<name>A0A936YLS3_9HYPH</name>
<dbReference type="InterPro" id="IPR008767">
    <property type="entry name" value="Phage_SPP1_head-tail_adaptor"/>
</dbReference>
<protein>
    <submittedName>
        <fullName evidence="1">Phage head closure protein</fullName>
    </submittedName>
</protein>
<evidence type="ECO:0000313" key="2">
    <source>
        <dbReference type="Proteomes" id="UP000633219"/>
    </source>
</evidence>
<evidence type="ECO:0000313" key="1">
    <source>
        <dbReference type="EMBL" id="MBL0371072.1"/>
    </source>
</evidence>
<dbReference type="RefSeq" id="WP_201653144.1">
    <property type="nucleotide sequence ID" value="NZ_JAEQNC010000002.1"/>
</dbReference>
<keyword evidence="2" id="KW-1185">Reference proteome</keyword>
<dbReference type="NCBIfam" id="TIGR01563">
    <property type="entry name" value="gp16_SPP1"/>
    <property type="match status" value="1"/>
</dbReference>
<dbReference type="InterPro" id="IPR038666">
    <property type="entry name" value="SSP1_head-tail_sf"/>
</dbReference>
<gene>
    <name evidence="1" type="ORF">JJB09_03440</name>
</gene>
<proteinExistence type="predicted"/>
<dbReference type="AlphaFoldDB" id="A0A936YLS3"/>
<organism evidence="1 2">
    <name type="scientific">Rhizobium setariae</name>
    <dbReference type="NCBI Taxonomy" id="2801340"/>
    <lineage>
        <taxon>Bacteria</taxon>
        <taxon>Pseudomonadati</taxon>
        <taxon>Pseudomonadota</taxon>
        <taxon>Alphaproteobacteria</taxon>
        <taxon>Hyphomicrobiales</taxon>
        <taxon>Rhizobiaceae</taxon>
        <taxon>Rhizobium/Agrobacterium group</taxon>
        <taxon>Rhizobium</taxon>
    </lineage>
</organism>
<sequence length="109" mass="12203">MLLTFIDAGQLTARLDLESAVETPDGQGGVTLSHAVTASLWARIEPVGAEIEELGHTERQTVTHRIWIRHSDLIAPGQRFRKGTRIFDIRTLHDPDESGRYLVCRVTEV</sequence>
<reference evidence="1" key="1">
    <citation type="submission" date="2021-01" db="EMBL/GenBank/DDBJ databases">
        <title>Rhizobium sp. strain KVB221 16S ribosomal RNA gene Genome sequencing and assembly.</title>
        <authorList>
            <person name="Kang M."/>
        </authorList>
    </citation>
    <scope>NUCLEOTIDE SEQUENCE</scope>
    <source>
        <strain evidence="1">KVB221</strain>
    </source>
</reference>
<accession>A0A936YLS3</accession>
<comment type="caution">
    <text evidence="1">The sequence shown here is derived from an EMBL/GenBank/DDBJ whole genome shotgun (WGS) entry which is preliminary data.</text>
</comment>
<dbReference type="EMBL" id="JAEQNC010000002">
    <property type="protein sequence ID" value="MBL0371072.1"/>
    <property type="molecule type" value="Genomic_DNA"/>
</dbReference>